<sequence>MLAAPEKGLGEIAMVSELNAAKIRLRLINLLLLRMADGEYSEI</sequence>
<accession>A0A6J6FCI5</accession>
<dbReference type="AlphaFoldDB" id="A0A6J6FCI5"/>
<reference evidence="1" key="1">
    <citation type="submission" date="2020-05" db="EMBL/GenBank/DDBJ databases">
        <authorList>
            <person name="Chiriac C."/>
            <person name="Salcher M."/>
            <person name="Ghai R."/>
            <person name="Kavagutti S V."/>
        </authorList>
    </citation>
    <scope>NUCLEOTIDE SEQUENCE</scope>
</reference>
<gene>
    <name evidence="1" type="ORF">UFOPK1726_01012</name>
</gene>
<proteinExistence type="predicted"/>
<name>A0A6J6FCI5_9ZZZZ</name>
<dbReference type="EMBL" id="CAEZTT010000131">
    <property type="protein sequence ID" value="CAB4582278.1"/>
    <property type="molecule type" value="Genomic_DNA"/>
</dbReference>
<protein>
    <submittedName>
        <fullName evidence="1">Unannotated protein</fullName>
    </submittedName>
</protein>
<organism evidence="1">
    <name type="scientific">freshwater metagenome</name>
    <dbReference type="NCBI Taxonomy" id="449393"/>
    <lineage>
        <taxon>unclassified sequences</taxon>
        <taxon>metagenomes</taxon>
        <taxon>ecological metagenomes</taxon>
    </lineage>
</organism>
<evidence type="ECO:0000313" key="1">
    <source>
        <dbReference type="EMBL" id="CAB4582278.1"/>
    </source>
</evidence>